<dbReference type="Proteomes" id="UP000479190">
    <property type="component" value="Unassembled WGS sequence"/>
</dbReference>
<keyword evidence="2" id="KW-0378">Hydrolase</keyword>
<dbReference type="PANTHER" id="PTHR23044">
    <property type="entry name" value="3'-5' EXONUCLEASE ERI1-RELATED"/>
    <property type="match status" value="1"/>
</dbReference>
<feature type="domain" description="Exonuclease" evidence="4">
    <location>
        <begin position="27"/>
        <end position="211"/>
    </location>
</feature>
<protein>
    <recommendedName>
        <fullName evidence="4">Exonuclease domain-containing protein</fullName>
    </recommendedName>
</protein>
<name>A0A6H5IMZ8_9HYME</name>
<dbReference type="AlphaFoldDB" id="A0A6H5IMZ8"/>
<dbReference type="InterPro" id="IPR013520">
    <property type="entry name" value="Ribonucl_H"/>
</dbReference>
<keyword evidence="1" id="KW-0540">Nuclease</keyword>
<dbReference type="SUPFAM" id="SSF53098">
    <property type="entry name" value="Ribonuclease H-like"/>
    <property type="match status" value="1"/>
</dbReference>
<dbReference type="InterPro" id="IPR051274">
    <property type="entry name" value="3-5_Exoribonuclease"/>
</dbReference>
<keyword evidence="3" id="KW-0269">Exonuclease</keyword>
<accession>A0A6H5IMZ8</accession>
<dbReference type="EMBL" id="CADCXV010000895">
    <property type="protein sequence ID" value="CAB0038199.1"/>
    <property type="molecule type" value="Genomic_DNA"/>
</dbReference>
<dbReference type="Pfam" id="PF00929">
    <property type="entry name" value="RNase_T"/>
    <property type="match status" value="1"/>
</dbReference>
<dbReference type="PANTHER" id="PTHR23044:SF61">
    <property type="entry name" value="3'-5' EXORIBONUCLEASE 1-RELATED"/>
    <property type="match status" value="1"/>
</dbReference>
<keyword evidence="6" id="KW-1185">Reference proteome</keyword>
<dbReference type="GO" id="GO:0003676">
    <property type="term" value="F:nucleic acid binding"/>
    <property type="evidence" value="ECO:0007669"/>
    <property type="project" value="InterPro"/>
</dbReference>
<dbReference type="InterPro" id="IPR012337">
    <property type="entry name" value="RNaseH-like_sf"/>
</dbReference>
<evidence type="ECO:0000313" key="5">
    <source>
        <dbReference type="EMBL" id="CAB0038199.1"/>
    </source>
</evidence>
<evidence type="ECO:0000256" key="2">
    <source>
        <dbReference type="ARBA" id="ARBA00022801"/>
    </source>
</evidence>
<dbReference type="OrthoDB" id="1452at2759"/>
<dbReference type="InterPro" id="IPR036397">
    <property type="entry name" value="RNaseH_sf"/>
</dbReference>
<dbReference type="GO" id="GO:0000175">
    <property type="term" value="F:3'-5'-RNA exonuclease activity"/>
    <property type="evidence" value="ECO:0007669"/>
    <property type="project" value="InterPro"/>
</dbReference>
<evidence type="ECO:0000256" key="1">
    <source>
        <dbReference type="ARBA" id="ARBA00022722"/>
    </source>
</evidence>
<evidence type="ECO:0000256" key="3">
    <source>
        <dbReference type="ARBA" id="ARBA00022839"/>
    </source>
</evidence>
<organism evidence="5 6">
    <name type="scientific">Trichogramma brassicae</name>
    <dbReference type="NCBI Taxonomy" id="86971"/>
    <lineage>
        <taxon>Eukaryota</taxon>
        <taxon>Metazoa</taxon>
        <taxon>Ecdysozoa</taxon>
        <taxon>Arthropoda</taxon>
        <taxon>Hexapoda</taxon>
        <taxon>Insecta</taxon>
        <taxon>Pterygota</taxon>
        <taxon>Neoptera</taxon>
        <taxon>Endopterygota</taxon>
        <taxon>Hymenoptera</taxon>
        <taxon>Apocrita</taxon>
        <taxon>Proctotrupomorpha</taxon>
        <taxon>Chalcidoidea</taxon>
        <taxon>Trichogrammatidae</taxon>
        <taxon>Trichogramma</taxon>
    </lineage>
</organism>
<dbReference type="CDD" id="cd06133">
    <property type="entry name" value="ERI-1_3'hExo_like"/>
    <property type="match status" value="1"/>
</dbReference>
<dbReference type="Gene3D" id="3.30.420.10">
    <property type="entry name" value="Ribonuclease H-like superfamily/Ribonuclease H"/>
    <property type="match status" value="1"/>
</dbReference>
<gene>
    <name evidence="5" type="ORF">TBRA_LOCUS9990</name>
</gene>
<proteinExistence type="predicted"/>
<dbReference type="InterPro" id="IPR047201">
    <property type="entry name" value="ERI-1_3'hExo-like"/>
</dbReference>
<reference evidence="5 6" key="1">
    <citation type="submission" date="2020-02" db="EMBL/GenBank/DDBJ databases">
        <authorList>
            <person name="Ferguson B K."/>
        </authorList>
    </citation>
    <scope>NUCLEOTIDE SEQUENCE [LARGE SCALE GENOMIC DNA]</scope>
</reference>
<evidence type="ECO:0000259" key="4">
    <source>
        <dbReference type="SMART" id="SM00479"/>
    </source>
</evidence>
<dbReference type="SMART" id="SM00479">
    <property type="entry name" value="EXOIII"/>
    <property type="match status" value="1"/>
</dbReference>
<sequence>MCLILMSRISIKIPTRIDQKVVQPFKNLLVLDFEATCIQNKILKPQEIIEFPCLVVSTEDWQVKDAFHEYVKPRVNPELSEFCTELTGIMQETIEDEENFPQVFDKFNQWIDEGEYFRDKTESTFVTCGNWDLKVMLRQQCELENIPVPEYMKEWIDIKRTFYAATNYYPRSLKDMLRHFNMEFQGRSHCGIDDTHNLVRIIQMLAIKHKASFVIPEKLEWDFSE</sequence>
<evidence type="ECO:0000313" key="6">
    <source>
        <dbReference type="Proteomes" id="UP000479190"/>
    </source>
</evidence>